<dbReference type="InterPro" id="IPR052919">
    <property type="entry name" value="TA_system_RNase"/>
</dbReference>
<dbReference type="Gene3D" id="3.40.50.1010">
    <property type="entry name" value="5'-nuclease"/>
    <property type="match status" value="1"/>
</dbReference>
<accession>A0A2S6NIM7</accession>
<comment type="caution">
    <text evidence="2">The sequence shown here is derived from an EMBL/GenBank/DDBJ whole genome shotgun (WGS) entry which is preliminary data.</text>
</comment>
<gene>
    <name evidence="2" type="ORF">CCS01_10735</name>
</gene>
<dbReference type="PANTHER" id="PTHR36173:SF2">
    <property type="entry name" value="RIBONUCLEASE VAPC16"/>
    <property type="match status" value="1"/>
</dbReference>
<evidence type="ECO:0000259" key="1">
    <source>
        <dbReference type="Pfam" id="PF01850"/>
    </source>
</evidence>
<dbReference type="InterPro" id="IPR002716">
    <property type="entry name" value="PIN_dom"/>
</dbReference>
<evidence type="ECO:0000313" key="2">
    <source>
        <dbReference type="EMBL" id="PPQ34469.1"/>
    </source>
</evidence>
<evidence type="ECO:0000313" key="3">
    <source>
        <dbReference type="Proteomes" id="UP000239724"/>
    </source>
</evidence>
<proteinExistence type="predicted"/>
<dbReference type="EMBL" id="NHRY01000109">
    <property type="protein sequence ID" value="PPQ34469.1"/>
    <property type="molecule type" value="Genomic_DNA"/>
</dbReference>
<feature type="domain" description="PIN" evidence="1">
    <location>
        <begin position="5"/>
        <end position="124"/>
    </location>
</feature>
<protein>
    <recommendedName>
        <fullName evidence="1">PIN domain-containing protein</fullName>
    </recommendedName>
</protein>
<dbReference type="Pfam" id="PF01850">
    <property type="entry name" value="PIN"/>
    <property type="match status" value="1"/>
</dbReference>
<keyword evidence="3" id="KW-1185">Reference proteome</keyword>
<dbReference type="AlphaFoldDB" id="A0A2S6NIM7"/>
<dbReference type="Proteomes" id="UP000239724">
    <property type="component" value="Unassembled WGS sequence"/>
</dbReference>
<dbReference type="OrthoDB" id="9798990at2"/>
<sequence length="129" mass="14077">MSLLADACALIVFHGYGGQTMSHAGKAAISAGDVFVSPITVWEITRKVATGKLERPAPPGFNGTLSDWLRQAGYRILPLTWEACERANALPMHHKDPMDRMLIAAALDRGLTIITDDTVFAHYGVQTIW</sequence>
<dbReference type="RefSeq" id="WP_104518850.1">
    <property type="nucleotide sequence ID" value="NZ_NHRY01000109.1"/>
</dbReference>
<dbReference type="SUPFAM" id="SSF88723">
    <property type="entry name" value="PIN domain-like"/>
    <property type="match status" value="1"/>
</dbReference>
<reference evidence="2 3" key="1">
    <citation type="journal article" date="2018" name="Arch. Microbiol.">
        <title>New insights into the metabolic potential of the phototrophic purple bacterium Rhodopila globiformis DSM 161(T) from its draft genome sequence and evidence for a vanadium-dependent nitrogenase.</title>
        <authorList>
            <person name="Imhoff J.F."/>
            <person name="Rahn T."/>
            <person name="Kunzel S."/>
            <person name="Neulinger S.C."/>
        </authorList>
    </citation>
    <scope>NUCLEOTIDE SEQUENCE [LARGE SCALE GENOMIC DNA]</scope>
    <source>
        <strain evidence="2 3">DSM 161</strain>
    </source>
</reference>
<dbReference type="CDD" id="cd09872">
    <property type="entry name" value="PIN_Sll0205-like"/>
    <property type="match status" value="1"/>
</dbReference>
<name>A0A2S6NIM7_RHOGL</name>
<dbReference type="PANTHER" id="PTHR36173">
    <property type="entry name" value="RIBONUCLEASE VAPC16-RELATED"/>
    <property type="match status" value="1"/>
</dbReference>
<dbReference type="InterPro" id="IPR029060">
    <property type="entry name" value="PIN-like_dom_sf"/>
</dbReference>
<dbReference type="InterPro" id="IPR041705">
    <property type="entry name" value="PIN_Sll0205"/>
</dbReference>
<organism evidence="2 3">
    <name type="scientific">Rhodopila globiformis</name>
    <name type="common">Rhodopseudomonas globiformis</name>
    <dbReference type="NCBI Taxonomy" id="1071"/>
    <lineage>
        <taxon>Bacteria</taxon>
        <taxon>Pseudomonadati</taxon>
        <taxon>Pseudomonadota</taxon>
        <taxon>Alphaproteobacteria</taxon>
        <taxon>Acetobacterales</taxon>
        <taxon>Acetobacteraceae</taxon>
        <taxon>Rhodopila</taxon>
    </lineage>
</organism>